<gene>
    <name evidence="1" type="ORF">L2E82_05139</name>
</gene>
<accession>A0ACB9H7U0</accession>
<reference evidence="2" key="1">
    <citation type="journal article" date="2022" name="Mol. Ecol. Resour.">
        <title>The genomes of chicory, endive, great burdock and yacon provide insights into Asteraceae palaeo-polyploidization history and plant inulin production.</title>
        <authorList>
            <person name="Fan W."/>
            <person name="Wang S."/>
            <person name="Wang H."/>
            <person name="Wang A."/>
            <person name="Jiang F."/>
            <person name="Liu H."/>
            <person name="Zhao H."/>
            <person name="Xu D."/>
            <person name="Zhang Y."/>
        </authorList>
    </citation>
    <scope>NUCLEOTIDE SEQUENCE [LARGE SCALE GENOMIC DNA]</scope>
    <source>
        <strain evidence="2">cv. Punajuju</strain>
    </source>
</reference>
<dbReference type="Proteomes" id="UP001055811">
    <property type="component" value="Linkage Group LG01"/>
</dbReference>
<sequence length="135" mass="14808">MGEYFRDNGMDFVYPVPLAAKGYWAFLPIVMPHEKHSNSERKTRRLDLESTSSVLRCSVALSAFTSKGFITSGRASLFWDPMPRGAYSRPGLHSPKPQNRHLAEVGLGYRAVSAVGGDKGRASCSRSRATASTIN</sequence>
<evidence type="ECO:0000313" key="1">
    <source>
        <dbReference type="EMBL" id="KAI3791371.1"/>
    </source>
</evidence>
<name>A0ACB9H7U0_CICIN</name>
<evidence type="ECO:0000313" key="2">
    <source>
        <dbReference type="Proteomes" id="UP001055811"/>
    </source>
</evidence>
<organism evidence="1 2">
    <name type="scientific">Cichorium intybus</name>
    <name type="common">Chicory</name>
    <dbReference type="NCBI Taxonomy" id="13427"/>
    <lineage>
        <taxon>Eukaryota</taxon>
        <taxon>Viridiplantae</taxon>
        <taxon>Streptophyta</taxon>
        <taxon>Embryophyta</taxon>
        <taxon>Tracheophyta</taxon>
        <taxon>Spermatophyta</taxon>
        <taxon>Magnoliopsida</taxon>
        <taxon>eudicotyledons</taxon>
        <taxon>Gunneridae</taxon>
        <taxon>Pentapetalae</taxon>
        <taxon>asterids</taxon>
        <taxon>campanulids</taxon>
        <taxon>Asterales</taxon>
        <taxon>Asteraceae</taxon>
        <taxon>Cichorioideae</taxon>
        <taxon>Cichorieae</taxon>
        <taxon>Cichoriinae</taxon>
        <taxon>Cichorium</taxon>
    </lineage>
</organism>
<protein>
    <submittedName>
        <fullName evidence="1">Uncharacterized protein</fullName>
    </submittedName>
</protein>
<reference evidence="1 2" key="2">
    <citation type="journal article" date="2022" name="Mol. Ecol. Resour.">
        <title>The genomes of chicory, endive, great burdock and yacon provide insights into Asteraceae paleo-polyploidization history and plant inulin production.</title>
        <authorList>
            <person name="Fan W."/>
            <person name="Wang S."/>
            <person name="Wang H."/>
            <person name="Wang A."/>
            <person name="Jiang F."/>
            <person name="Liu H."/>
            <person name="Zhao H."/>
            <person name="Xu D."/>
            <person name="Zhang Y."/>
        </authorList>
    </citation>
    <scope>NUCLEOTIDE SEQUENCE [LARGE SCALE GENOMIC DNA]</scope>
    <source>
        <strain evidence="2">cv. Punajuju</strain>
        <tissue evidence="1">Leaves</tissue>
    </source>
</reference>
<comment type="caution">
    <text evidence="1">The sequence shown here is derived from an EMBL/GenBank/DDBJ whole genome shotgun (WGS) entry which is preliminary data.</text>
</comment>
<keyword evidence="2" id="KW-1185">Reference proteome</keyword>
<proteinExistence type="predicted"/>
<dbReference type="EMBL" id="CM042009">
    <property type="protein sequence ID" value="KAI3791371.1"/>
    <property type="molecule type" value="Genomic_DNA"/>
</dbReference>